<name>B0T8Z6_CAUSK</name>
<accession>B0T8Z6</accession>
<keyword evidence="1" id="KW-0472">Membrane</keyword>
<proteinExistence type="predicted"/>
<dbReference type="EMBL" id="CP000927">
    <property type="protein sequence ID" value="ABZ72913.1"/>
    <property type="molecule type" value="Genomic_DNA"/>
</dbReference>
<keyword evidence="1" id="KW-0812">Transmembrane</keyword>
<gene>
    <name evidence="2" type="ordered locus">Caul_3786</name>
</gene>
<dbReference type="AlphaFoldDB" id="B0T8Z6"/>
<dbReference type="KEGG" id="cak:Caul_3786"/>
<keyword evidence="1" id="KW-1133">Transmembrane helix</keyword>
<feature type="transmembrane region" description="Helical" evidence="1">
    <location>
        <begin position="54"/>
        <end position="71"/>
    </location>
</feature>
<feature type="transmembrane region" description="Helical" evidence="1">
    <location>
        <begin position="77"/>
        <end position="95"/>
    </location>
</feature>
<feature type="transmembrane region" description="Helical" evidence="1">
    <location>
        <begin position="135"/>
        <end position="152"/>
    </location>
</feature>
<reference evidence="2" key="1">
    <citation type="submission" date="2008-01" db="EMBL/GenBank/DDBJ databases">
        <title>Complete sequence of chromosome of Caulobacter sp. K31.</title>
        <authorList>
            <consortium name="US DOE Joint Genome Institute"/>
            <person name="Copeland A."/>
            <person name="Lucas S."/>
            <person name="Lapidus A."/>
            <person name="Barry K."/>
            <person name="Glavina del Rio T."/>
            <person name="Dalin E."/>
            <person name="Tice H."/>
            <person name="Pitluck S."/>
            <person name="Bruce D."/>
            <person name="Goodwin L."/>
            <person name="Thompson L.S."/>
            <person name="Brettin T."/>
            <person name="Detter J.C."/>
            <person name="Han C."/>
            <person name="Schmutz J."/>
            <person name="Larimer F."/>
            <person name="Land M."/>
            <person name="Hauser L."/>
            <person name="Kyrpides N."/>
            <person name="Kim E."/>
            <person name="Stephens C."/>
            <person name="Richardson P."/>
        </authorList>
    </citation>
    <scope>NUCLEOTIDE SEQUENCE [LARGE SCALE GENOMIC DNA]</scope>
    <source>
        <strain evidence="2">K31</strain>
    </source>
</reference>
<feature type="transmembrane region" description="Helical" evidence="1">
    <location>
        <begin position="102"/>
        <end position="123"/>
    </location>
</feature>
<dbReference type="HOGENOM" id="CLU_1591599_0_0_5"/>
<evidence type="ECO:0000256" key="1">
    <source>
        <dbReference type="SAM" id="Phobius"/>
    </source>
</evidence>
<feature type="transmembrane region" description="Helical" evidence="1">
    <location>
        <begin position="20"/>
        <end position="47"/>
    </location>
</feature>
<protein>
    <submittedName>
        <fullName evidence="2">Uncharacterized protein</fullName>
    </submittedName>
</protein>
<sequence>MAWARFVRHMSLPRGGDMFHFSNFFSILPTQIAAVAMLAICGLALLVGRRLERLLALATIAAWFLSAAVQIPDRATVQWGIFAVDVVYLIVLIGFSMFERRVWILFMTAFQLLVVLTHIAFIIDLTLMQWSFFSTYYLWSDAELAAFAVGVAQTGWERWRRRPTPPP</sequence>
<organism evidence="2">
    <name type="scientific">Caulobacter sp. (strain K31)</name>
    <dbReference type="NCBI Taxonomy" id="366602"/>
    <lineage>
        <taxon>Bacteria</taxon>
        <taxon>Pseudomonadati</taxon>
        <taxon>Pseudomonadota</taxon>
        <taxon>Alphaproteobacteria</taxon>
        <taxon>Caulobacterales</taxon>
        <taxon>Caulobacteraceae</taxon>
        <taxon>Caulobacter</taxon>
    </lineage>
</organism>
<evidence type="ECO:0000313" key="2">
    <source>
        <dbReference type="EMBL" id="ABZ72913.1"/>
    </source>
</evidence>